<dbReference type="InterPro" id="IPR053142">
    <property type="entry name" value="PchR_regulatory_protein"/>
</dbReference>
<evidence type="ECO:0000313" key="4">
    <source>
        <dbReference type="EMBL" id="GGH05818.1"/>
    </source>
</evidence>
<gene>
    <name evidence="4" type="ORF">GCM10007422_22120</name>
    <name evidence="5" type="ORF">GGQ60_001074</name>
</gene>
<evidence type="ECO:0000313" key="6">
    <source>
        <dbReference type="Proteomes" id="UP000532273"/>
    </source>
</evidence>
<evidence type="ECO:0000256" key="2">
    <source>
        <dbReference type="ARBA" id="ARBA00023163"/>
    </source>
</evidence>
<evidence type="ECO:0000256" key="1">
    <source>
        <dbReference type="ARBA" id="ARBA00023015"/>
    </source>
</evidence>
<keyword evidence="7" id="KW-1185">Reference proteome</keyword>
<keyword evidence="2" id="KW-0804">Transcription</keyword>
<reference evidence="4" key="1">
    <citation type="journal article" date="2014" name="Int. J. Syst. Evol. Microbiol.">
        <title>Complete genome of a new Firmicutes species belonging to the dominant human colonic microbiota ('Ruminococcus bicirculans') reveals two chromosomes and a selective capacity to utilize plant glucans.</title>
        <authorList>
            <consortium name="NISC Comparative Sequencing Program"/>
            <person name="Wegmann U."/>
            <person name="Louis P."/>
            <person name="Goesmann A."/>
            <person name="Henrissat B."/>
            <person name="Duncan S.H."/>
            <person name="Flint H.J."/>
        </authorList>
    </citation>
    <scope>NUCLEOTIDE SEQUENCE</scope>
    <source>
        <strain evidence="4">CGMCC 1.15287</strain>
    </source>
</reference>
<dbReference type="GO" id="GO:0003700">
    <property type="term" value="F:DNA-binding transcription factor activity"/>
    <property type="evidence" value="ECO:0007669"/>
    <property type="project" value="InterPro"/>
</dbReference>
<dbReference type="Proteomes" id="UP000642938">
    <property type="component" value="Unassembled WGS sequence"/>
</dbReference>
<sequence>MEFKCAAGGKLISRNTFPHHIESNHAVDETVMQWKSETVRLQLEEKWFKGVHMVLIEVNPVCPETFLLEYSQPNTGFLFCLSGSIEYRYENQDYSVLQRSEQDLNLGSVQSLELRVSESSRLLYVQLSETYFNQIAGTGIVRLPYTIQSIKPETLQVLQQIINDKHEGRAKCLFLEAKIFELIIVYLNQHREKQNVTFKQDDINKIILAKQLVEHNLQKPNSLIELSRKVGINDYKLKKGFKELTGYTVFGYLYKMRMEKAHYFLSKEKKSVNEVSFLVGYKNAQHFIAAFKRKYHILPGSLNKN</sequence>
<reference evidence="4" key="4">
    <citation type="submission" date="2024-05" db="EMBL/GenBank/DDBJ databases">
        <authorList>
            <person name="Sun Q."/>
            <person name="Zhou Y."/>
        </authorList>
    </citation>
    <scope>NUCLEOTIDE SEQUENCE</scope>
    <source>
        <strain evidence="4">CGMCC 1.15287</strain>
    </source>
</reference>
<proteinExistence type="predicted"/>
<dbReference type="InterPro" id="IPR018060">
    <property type="entry name" value="HTH_AraC"/>
</dbReference>
<dbReference type="SUPFAM" id="SSF46689">
    <property type="entry name" value="Homeodomain-like"/>
    <property type="match status" value="2"/>
</dbReference>
<evidence type="ECO:0000313" key="5">
    <source>
        <dbReference type="EMBL" id="MBB4107114.1"/>
    </source>
</evidence>
<dbReference type="GO" id="GO:0043565">
    <property type="term" value="F:sequence-specific DNA binding"/>
    <property type="evidence" value="ECO:0007669"/>
    <property type="project" value="InterPro"/>
</dbReference>
<evidence type="ECO:0000259" key="3">
    <source>
        <dbReference type="PROSITE" id="PS01124"/>
    </source>
</evidence>
<reference evidence="7" key="2">
    <citation type="journal article" date="2019" name="Int. J. Syst. Evol. Microbiol.">
        <title>The Global Catalogue of Microorganisms (GCM) 10K type strain sequencing project: providing services to taxonomists for standard genome sequencing and annotation.</title>
        <authorList>
            <consortium name="The Broad Institute Genomics Platform"/>
            <consortium name="The Broad Institute Genome Sequencing Center for Infectious Disease"/>
            <person name="Wu L."/>
            <person name="Ma J."/>
        </authorList>
    </citation>
    <scope>NUCLEOTIDE SEQUENCE [LARGE SCALE GENOMIC DNA]</scope>
    <source>
        <strain evidence="7">CGMCC 1.15287</strain>
    </source>
</reference>
<dbReference type="RefSeq" id="WP_183760548.1">
    <property type="nucleotide sequence ID" value="NZ_BMHZ01000002.1"/>
</dbReference>
<dbReference type="Pfam" id="PF12833">
    <property type="entry name" value="HTH_18"/>
    <property type="match status" value="1"/>
</dbReference>
<dbReference type="InterPro" id="IPR009057">
    <property type="entry name" value="Homeodomain-like_sf"/>
</dbReference>
<feature type="domain" description="HTH araC/xylS-type" evidence="3">
    <location>
        <begin position="207"/>
        <end position="305"/>
    </location>
</feature>
<dbReference type="PROSITE" id="PS01124">
    <property type="entry name" value="HTH_ARAC_FAMILY_2"/>
    <property type="match status" value="1"/>
</dbReference>
<evidence type="ECO:0000313" key="7">
    <source>
        <dbReference type="Proteomes" id="UP000642938"/>
    </source>
</evidence>
<organism evidence="5 6">
    <name type="scientific">Pedobacter zeae</name>
    <dbReference type="NCBI Taxonomy" id="1737356"/>
    <lineage>
        <taxon>Bacteria</taxon>
        <taxon>Pseudomonadati</taxon>
        <taxon>Bacteroidota</taxon>
        <taxon>Sphingobacteriia</taxon>
        <taxon>Sphingobacteriales</taxon>
        <taxon>Sphingobacteriaceae</taxon>
        <taxon>Pedobacter</taxon>
    </lineage>
</organism>
<protein>
    <submittedName>
        <fullName evidence="5">AraC-like DNA-binding protein</fullName>
    </submittedName>
</protein>
<keyword evidence="5" id="KW-0238">DNA-binding</keyword>
<name>A0A7W6K8I4_9SPHI</name>
<comment type="caution">
    <text evidence="5">The sequence shown here is derived from an EMBL/GenBank/DDBJ whole genome shotgun (WGS) entry which is preliminary data.</text>
</comment>
<dbReference type="EMBL" id="JACIEF010000001">
    <property type="protein sequence ID" value="MBB4107114.1"/>
    <property type="molecule type" value="Genomic_DNA"/>
</dbReference>
<dbReference type="Proteomes" id="UP000532273">
    <property type="component" value="Unassembled WGS sequence"/>
</dbReference>
<keyword evidence="1" id="KW-0805">Transcription regulation</keyword>
<dbReference type="Gene3D" id="1.10.10.60">
    <property type="entry name" value="Homeodomain-like"/>
    <property type="match status" value="1"/>
</dbReference>
<dbReference type="PANTHER" id="PTHR47893">
    <property type="entry name" value="REGULATORY PROTEIN PCHR"/>
    <property type="match status" value="1"/>
</dbReference>
<dbReference type="EMBL" id="BMHZ01000002">
    <property type="protein sequence ID" value="GGH05818.1"/>
    <property type="molecule type" value="Genomic_DNA"/>
</dbReference>
<dbReference type="SMART" id="SM00342">
    <property type="entry name" value="HTH_ARAC"/>
    <property type="match status" value="1"/>
</dbReference>
<reference evidence="5 6" key="3">
    <citation type="submission" date="2020-08" db="EMBL/GenBank/DDBJ databases">
        <title>Genomic Encyclopedia of Type Strains, Phase IV (KMG-IV): sequencing the most valuable type-strain genomes for metagenomic binning, comparative biology and taxonomic classification.</title>
        <authorList>
            <person name="Goeker M."/>
        </authorList>
    </citation>
    <scope>NUCLEOTIDE SEQUENCE [LARGE SCALE GENOMIC DNA]</scope>
    <source>
        <strain evidence="5 6">DSM 100774</strain>
    </source>
</reference>
<accession>A0A7W6K8I4</accession>
<dbReference type="AlphaFoldDB" id="A0A7W6K8I4"/>
<dbReference type="PANTHER" id="PTHR47893:SF1">
    <property type="entry name" value="REGULATORY PROTEIN PCHR"/>
    <property type="match status" value="1"/>
</dbReference>